<dbReference type="GO" id="GO:0045892">
    <property type="term" value="P:negative regulation of DNA-templated transcription"/>
    <property type="evidence" value="ECO:0007669"/>
    <property type="project" value="TreeGrafter"/>
</dbReference>
<dbReference type="CDD" id="cd07377">
    <property type="entry name" value="WHTH_GntR"/>
    <property type="match status" value="1"/>
</dbReference>
<dbReference type="InterPro" id="IPR036390">
    <property type="entry name" value="WH_DNA-bd_sf"/>
</dbReference>
<dbReference type="InterPro" id="IPR028978">
    <property type="entry name" value="Chorismate_lyase_/UTRA_dom_sf"/>
</dbReference>
<keyword evidence="6" id="KW-1185">Reference proteome</keyword>
<dbReference type="InterPro" id="IPR011663">
    <property type="entry name" value="UTRA"/>
</dbReference>
<keyword evidence="1" id="KW-0805">Transcription regulation</keyword>
<dbReference type="PROSITE" id="PS50949">
    <property type="entry name" value="HTH_GNTR"/>
    <property type="match status" value="1"/>
</dbReference>
<dbReference type="KEGG" id="pbh:AAW51_4932"/>
<accession>A0A0G3BUC3</accession>
<gene>
    <name evidence="5" type="ORF">AAW51_4932</name>
</gene>
<protein>
    <submittedName>
        <fullName evidence="5">GntR family transcriptional regulator</fullName>
    </submittedName>
</protein>
<dbReference type="SMART" id="SM00866">
    <property type="entry name" value="UTRA"/>
    <property type="match status" value="1"/>
</dbReference>
<reference evidence="5 6" key="1">
    <citation type="submission" date="2015-05" db="EMBL/GenBank/DDBJ databases">
        <authorList>
            <person name="Tang B."/>
            <person name="Yu Y."/>
        </authorList>
    </citation>
    <scope>NUCLEOTIDE SEQUENCE [LARGE SCALE GENOMIC DNA]</scope>
    <source>
        <strain evidence="5 6">DSM 7029</strain>
    </source>
</reference>
<dbReference type="Gene3D" id="3.40.1410.10">
    <property type="entry name" value="Chorismate lyase-like"/>
    <property type="match status" value="1"/>
</dbReference>
<dbReference type="SUPFAM" id="SSF64288">
    <property type="entry name" value="Chorismate lyase-like"/>
    <property type="match status" value="1"/>
</dbReference>
<evidence type="ECO:0000256" key="3">
    <source>
        <dbReference type="ARBA" id="ARBA00023163"/>
    </source>
</evidence>
<dbReference type="PANTHER" id="PTHR44846:SF1">
    <property type="entry name" value="MANNOSYL-D-GLYCERATE TRANSPORT_METABOLISM SYSTEM REPRESSOR MNGR-RELATED"/>
    <property type="match status" value="1"/>
</dbReference>
<keyword evidence="2" id="KW-0238">DNA-binding</keyword>
<dbReference type="InterPro" id="IPR050679">
    <property type="entry name" value="Bact_HTH_transcr_reg"/>
</dbReference>
<evidence type="ECO:0000256" key="1">
    <source>
        <dbReference type="ARBA" id="ARBA00023015"/>
    </source>
</evidence>
<dbReference type="AlphaFoldDB" id="A0A0G3BUC3"/>
<feature type="domain" description="HTH gntR-type" evidence="4">
    <location>
        <begin position="14"/>
        <end position="82"/>
    </location>
</feature>
<dbReference type="Pfam" id="PF07702">
    <property type="entry name" value="UTRA"/>
    <property type="match status" value="1"/>
</dbReference>
<dbReference type="PRINTS" id="PR00035">
    <property type="entry name" value="HTHGNTR"/>
</dbReference>
<evidence type="ECO:0000259" key="4">
    <source>
        <dbReference type="PROSITE" id="PS50949"/>
    </source>
</evidence>
<dbReference type="InterPro" id="IPR036388">
    <property type="entry name" value="WH-like_DNA-bd_sf"/>
</dbReference>
<dbReference type="Proteomes" id="UP000035352">
    <property type="component" value="Chromosome"/>
</dbReference>
<evidence type="ECO:0000313" key="6">
    <source>
        <dbReference type="Proteomes" id="UP000035352"/>
    </source>
</evidence>
<evidence type="ECO:0000256" key="2">
    <source>
        <dbReference type="ARBA" id="ARBA00023125"/>
    </source>
</evidence>
<dbReference type="EMBL" id="CP011371">
    <property type="protein sequence ID" value="AKJ31623.1"/>
    <property type="molecule type" value="Genomic_DNA"/>
</dbReference>
<dbReference type="GO" id="GO:0003700">
    <property type="term" value="F:DNA-binding transcription factor activity"/>
    <property type="evidence" value="ECO:0007669"/>
    <property type="project" value="InterPro"/>
</dbReference>
<organism evidence="5 6">
    <name type="scientific">Caldimonas brevitalea</name>
    <dbReference type="NCBI Taxonomy" id="413882"/>
    <lineage>
        <taxon>Bacteria</taxon>
        <taxon>Pseudomonadati</taxon>
        <taxon>Pseudomonadota</taxon>
        <taxon>Betaproteobacteria</taxon>
        <taxon>Burkholderiales</taxon>
        <taxon>Sphaerotilaceae</taxon>
        <taxon>Caldimonas</taxon>
    </lineage>
</organism>
<proteinExistence type="predicted"/>
<dbReference type="PANTHER" id="PTHR44846">
    <property type="entry name" value="MANNOSYL-D-GLYCERATE TRANSPORT/METABOLISM SYSTEM REPRESSOR MNGR-RELATED"/>
    <property type="match status" value="1"/>
</dbReference>
<dbReference type="Gene3D" id="1.10.10.10">
    <property type="entry name" value="Winged helix-like DNA-binding domain superfamily/Winged helix DNA-binding domain"/>
    <property type="match status" value="1"/>
</dbReference>
<dbReference type="RefSeq" id="WP_047196738.1">
    <property type="nucleotide sequence ID" value="NZ_CP011371.1"/>
</dbReference>
<dbReference type="InterPro" id="IPR000524">
    <property type="entry name" value="Tscrpt_reg_HTH_GntR"/>
</dbReference>
<dbReference type="GO" id="GO:0003677">
    <property type="term" value="F:DNA binding"/>
    <property type="evidence" value="ECO:0007669"/>
    <property type="project" value="UniProtKB-KW"/>
</dbReference>
<evidence type="ECO:0000313" key="5">
    <source>
        <dbReference type="EMBL" id="AKJ31623.1"/>
    </source>
</evidence>
<dbReference type="STRING" id="413882.AAW51_4932"/>
<dbReference type="SMART" id="SM00345">
    <property type="entry name" value="HTH_GNTR"/>
    <property type="match status" value="1"/>
</dbReference>
<dbReference type="Pfam" id="PF00392">
    <property type="entry name" value="GntR"/>
    <property type="match status" value="1"/>
</dbReference>
<dbReference type="SUPFAM" id="SSF46785">
    <property type="entry name" value="Winged helix' DNA-binding domain"/>
    <property type="match status" value="1"/>
</dbReference>
<dbReference type="PATRIC" id="fig|413882.6.peg.5145"/>
<keyword evidence="3" id="KW-0804">Transcription</keyword>
<sequence length="244" mass="27262">MKTLEFKPDPADSSPLYLQLAQLLSQAIRDGRYQVDEALPSERTLSESLNVSRVTARKAIDQLVEQGLIVRRRGSGNYIAPRLEQPLSRLTSFSEELHQRGYTPSSRWLERGITASVPEEQLSLGLSPGTRVARLERLRLADDVVMAYEVSVIPQSALPDPEAVEGSLYEYLARSGHAPVRALQHIRALNAHAKLADLLEVPTGQAVLFITRIGYLESGQAVELTHSYCRSDYYDFVAEMRREG</sequence>
<name>A0A0G3BUC3_9BURK</name>